<dbReference type="EMBL" id="JAUEMJ010000003">
    <property type="protein sequence ID" value="MDN3240421.1"/>
    <property type="molecule type" value="Genomic_DNA"/>
</dbReference>
<keyword evidence="4" id="KW-1185">Reference proteome</keyword>
<dbReference type="CDD" id="cd00761">
    <property type="entry name" value="Glyco_tranf_GTA_type"/>
    <property type="match status" value="1"/>
</dbReference>
<dbReference type="SUPFAM" id="SSF53448">
    <property type="entry name" value="Nucleotide-diphospho-sugar transferases"/>
    <property type="match status" value="1"/>
</dbReference>
<dbReference type="Pfam" id="PF22181">
    <property type="entry name" value="TarS_linker"/>
    <property type="match status" value="1"/>
</dbReference>
<dbReference type="InterPro" id="IPR054028">
    <property type="entry name" value="TarS/TarP_linker"/>
</dbReference>
<evidence type="ECO:0000313" key="4">
    <source>
        <dbReference type="Proteomes" id="UP001171902"/>
    </source>
</evidence>
<dbReference type="InterPro" id="IPR001173">
    <property type="entry name" value="Glyco_trans_2-like"/>
</dbReference>
<dbReference type="PANTHER" id="PTHR22916:SF3">
    <property type="entry name" value="UDP-GLCNAC:BETAGAL BETA-1,3-N-ACETYLGLUCOSAMINYLTRANSFERASE-LIKE PROTEIN 1"/>
    <property type="match status" value="1"/>
</dbReference>
<keyword evidence="3" id="KW-0328">Glycosyltransferase</keyword>
<evidence type="ECO:0000313" key="3">
    <source>
        <dbReference type="EMBL" id="MDN3240421.1"/>
    </source>
</evidence>
<feature type="domain" description="TarS/TarP linker" evidence="2">
    <location>
        <begin position="234"/>
        <end position="325"/>
    </location>
</feature>
<dbReference type="Proteomes" id="UP001171902">
    <property type="component" value="Unassembled WGS sequence"/>
</dbReference>
<evidence type="ECO:0000259" key="2">
    <source>
        <dbReference type="Pfam" id="PF22181"/>
    </source>
</evidence>
<dbReference type="Gene3D" id="3.90.550.10">
    <property type="entry name" value="Spore Coat Polysaccharide Biosynthesis Protein SpsA, Chain A"/>
    <property type="match status" value="1"/>
</dbReference>
<organism evidence="3 4">
    <name type="scientific">Glycomyces tritici</name>
    <dbReference type="NCBI Taxonomy" id="2665176"/>
    <lineage>
        <taxon>Bacteria</taxon>
        <taxon>Bacillati</taxon>
        <taxon>Actinomycetota</taxon>
        <taxon>Actinomycetes</taxon>
        <taxon>Glycomycetales</taxon>
        <taxon>Glycomycetaceae</taxon>
        <taxon>Glycomyces</taxon>
    </lineage>
</organism>
<gene>
    <name evidence="3" type="ORF">QWI33_11850</name>
</gene>
<keyword evidence="3" id="KW-0808">Transferase</keyword>
<feature type="domain" description="Glycosyltransferase 2-like" evidence="1">
    <location>
        <begin position="7"/>
        <end position="152"/>
    </location>
</feature>
<dbReference type="PANTHER" id="PTHR22916">
    <property type="entry name" value="GLYCOSYLTRANSFERASE"/>
    <property type="match status" value="1"/>
</dbReference>
<protein>
    <submittedName>
        <fullName evidence="3">Glycosyltransferase</fullName>
        <ecNumber evidence="3">2.4.-.-</ecNumber>
    </submittedName>
</protein>
<evidence type="ECO:0000259" key="1">
    <source>
        <dbReference type="Pfam" id="PF00535"/>
    </source>
</evidence>
<dbReference type="GO" id="GO:0016757">
    <property type="term" value="F:glycosyltransferase activity"/>
    <property type="evidence" value="ECO:0007669"/>
    <property type="project" value="UniProtKB-KW"/>
</dbReference>
<dbReference type="EC" id="2.4.-.-" evidence="3"/>
<dbReference type="Pfam" id="PF00535">
    <property type="entry name" value="Glycos_transf_2"/>
    <property type="match status" value="1"/>
</dbReference>
<dbReference type="InterPro" id="IPR029044">
    <property type="entry name" value="Nucleotide-diphossugar_trans"/>
</dbReference>
<dbReference type="RefSeq" id="WP_289957353.1">
    <property type="nucleotide sequence ID" value="NZ_JAUEMJ010000003.1"/>
</dbReference>
<comment type="caution">
    <text evidence="3">The sequence shown here is derived from an EMBL/GenBank/DDBJ whole genome shotgun (WGS) entry which is preliminary data.</text>
</comment>
<name>A0ABT7YP96_9ACTN</name>
<accession>A0ABT7YP96</accession>
<reference evidence="3" key="1">
    <citation type="submission" date="2023-06" db="EMBL/GenBank/DDBJ databases">
        <title>Gycomyces niveus sp.nov., a novel actinomycete isolated from soil in Shouguang.</title>
        <authorList>
            <person name="Yang X."/>
            <person name="Zhao J."/>
        </authorList>
    </citation>
    <scope>NUCLEOTIDE SEQUENCE</scope>
    <source>
        <strain evidence="3">NEAU C2</strain>
    </source>
</reference>
<proteinExistence type="predicted"/>
<sequence>MESPLVSVVIPVHNAMPYLLKSLQSVVDQTIGIERLEVIAVDDGSTDGGGDVLDDFAKRYPTVFRVFHQEASGTPSIPRNRALDIARGKYVFLLDADDYLGDEALERMVAMAEENDSDVVLGKLVGVNGRPVAMSMFQRDQPKADLYESRVYWALGPLKLYRRELLEQHAIRFPINRRTGEDRHFVALTFYHARTISVVAGYDCVYTVIREDGGNLSQGGMRLPKDRTFNRDSQLRYMIEVIGDLVPEGPKQDFLMYRHWEVEGDVDLHHLLREATREDQQAHLESLQELVAKWYRPGSAHHLRPDLRLSYRLIEMGDLDGLLSLLTHRHQNGVPGTVSFVGRGDKVWAVLPGHEAEAGNGEGPWVDITDAVAINHWLDEVQAAGRSLQVRGTGRLKWVPHDRLTLHLELHRRGTDERRRVAIEHENGIFTVDLDLDRLLGRMRRAVGDWDFTICVAIDEKEYRAPYGTRHGGPLVRKPIPKLLWRDARYPRRAFAALGAGKQGVLSLRVLDRSLKATAAKLVRRLRR</sequence>